<organism evidence="1 2">
    <name type="scientific">Spelaeicoccus albus</name>
    <dbReference type="NCBI Taxonomy" id="1280376"/>
    <lineage>
        <taxon>Bacteria</taxon>
        <taxon>Bacillati</taxon>
        <taxon>Actinomycetota</taxon>
        <taxon>Actinomycetes</taxon>
        <taxon>Micrococcales</taxon>
        <taxon>Brevibacteriaceae</taxon>
        <taxon>Spelaeicoccus</taxon>
    </lineage>
</organism>
<dbReference type="InterPro" id="IPR021441">
    <property type="entry name" value="DUF3090"/>
</dbReference>
<reference evidence="1 2" key="1">
    <citation type="submission" date="2020-07" db="EMBL/GenBank/DDBJ databases">
        <title>Sequencing the genomes of 1000 actinobacteria strains.</title>
        <authorList>
            <person name="Klenk H.-P."/>
        </authorList>
    </citation>
    <scope>NUCLEOTIDE SEQUENCE [LARGE SCALE GENOMIC DNA]</scope>
    <source>
        <strain evidence="1 2">DSM 26341</strain>
    </source>
</reference>
<dbReference type="NCBIfam" id="TIGR03847">
    <property type="entry name" value="conserved hypothetical protein"/>
    <property type="match status" value="1"/>
</dbReference>
<dbReference type="EMBL" id="JACBZP010000001">
    <property type="protein sequence ID" value="NYI68427.1"/>
    <property type="molecule type" value="Genomic_DNA"/>
</dbReference>
<dbReference type="RefSeq" id="WP_179428779.1">
    <property type="nucleotide sequence ID" value="NZ_JACBZP010000001.1"/>
</dbReference>
<protein>
    <submittedName>
        <fullName evidence="1">Putative repeat protein (TIGR03847 family)</fullName>
    </submittedName>
</protein>
<comment type="caution">
    <text evidence="1">The sequence shown here is derived from an EMBL/GenBank/DDBJ whole genome shotgun (WGS) entry which is preliminary data.</text>
</comment>
<accession>A0A7Z0D3X8</accession>
<proteinExistence type="predicted"/>
<dbReference type="Pfam" id="PF11290">
    <property type="entry name" value="DUF3090"/>
    <property type="match status" value="1"/>
</dbReference>
<name>A0A7Z0D3X8_9MICO</name>
<dbReference type="Proteomes" id="UP000539111">
    <property type="component" value="Unassembled WGS sequence"/>
</dbReference>
<sequence length="182" mass="20071">MPPIIYQHDHPDRFVAGTIGMPGERQFFLQAKSGRTVNSVALEKQQVQALAERIDELLDVVVRRAGGDSPVPAAAREADRDNAELDMPATAEFQVGTMSLAWDTEENTLVIECFPITETEEGEEEDTSELDRLRVVLDGAQGREFVRRSKEVVAAGRPDCPFCSRPLEPGGHICPRANGVKR</sequence>
<gene>
    <name evidence="1" type="ORF">BJY26_002733</name>
</gene>
<evidence type="ECO:0000313" key="1">
    <source>
        <dbReference type="EMBL" id="NYI68427.1"/>
    </source>
</evidence>
<dbReference type="AlphaFoldDB" id="A0A7Z0D3X8"/>
<evidence type="ECO:0000313" key="2">
    <source>
        <dbReference type="Proteomes" id="UP000539111"/>
    </source>
</evidence>
<keyword evidence="2" id="KW-1185">Reference proteome</keyword>